<keyword evidence="2" id="KW-1185">Reference proteome</keyword>
<dbReference type="AlphaFoldDB" id="A0A1I0KFI7"/>
<reference evidence="2" key="1">
    <citation type="submission" date="2016-10" db="EMBL/GenBank/DDBJ databases">
        <authorList>
            <person name="Varghese N."/>
            <person name="Submissions S."/>
        </authorList>
    </citation>
    <scope>NUCLEOTIDE SEQUENCE [LARGE SCALE GENOMIC DNA]</scope>
    <source>
        <strain evidence="2">NLAE-zl-G277</strain>
    </source>
</reference>
<gene>
    <name evidence="1" type="ORF">SAMN05216313_1804</name>
</gene>
<name>A0A1I0KFI7_9FIRM</name>
<organism evidence="1 2">
    <name type="scientific">Enterocloster lavalensis</name>
    <dbReference type="NCBI Taxonomy" id="460384"/>
    <lineage>
        <taxon>Bacteria</taxon>
        <taxon>Bacillati</taxon>
        <taxon>Bacillota</taxon>
        <taxon>Clostridia</taxon>
        <taxon>Lachnospirales</taxon>
        <taxon>Lachnospiraceae</taxon>
        <taxon>Enterocloster</taxon>
    </lineage>
</organism>
<dbReference type="EMBL" id="FOIM01000080">
    <property type="protein sequence ID" value="SEU23241.1"/>
    <property type="molecule type" value="Genomic_DNA"/>
</dbReference>
<evidence type="ECO:0008006" key="3">
    <source>
        <dbReference type="Google" id="ProtNLM"/>
    </source>
</evidence>
<evidence type="ECO:0000313" key="2">
    <source>
        <dbReference type="Proteomes" id="UP000198508"/>
    </source>
</evidence>
<evidence type="ECO:0000313" key="1">
    <source>
        <dbReference type="EMBL" id="SEU23241.1"/>
    </source>
</evidence>
<sequence length="140" mass="16049">MDDPSIFRTHLQQIFSMLKYKSDKAALYRYAQENRTELRDMDGTAKLALLSMMGEQKRLQKMMEEAGGEEEFDMCKAIDDLIADGESRGFERGDKSGFERGERQLSSLISRLLAENRPDLIALAVSDPDVRARLYKSYNL</sequence>
<accession>A0A1I0KFI7</accession>
<proteinExistence type="predicted"/>
<dbReference type="Proteomes" id="UP000198508">
    <property type="component" value="Unassembled WGS sequence"/>
</dbReference>
<protein>
    <recommendedName>
        <fullName evidence="3">Transposase, YhgA-like</fullName>
    </recommendedName>
</protein>